<dbReference type="RefSeq" id="WP_050470930.1">
    <property type="nucleotide sequence ID" value="NZ_CM011124.1"/>
</dbReference>
<reference evidence="1 2" key="1">
    <citation type="submission" date="2015-10" db="EMBL/GenBank/DDBJ databases">
        <title>The world's first case of liver abscess caused by Pannonibacter phragmitetus.</title>
        <authorList>
            <person name="Ming D."/>
            <person name="Wang M."/>
            <person name="Zhou Y."/>
            <person name="Jiang T."/>
            <person name="Hu S."/>
        </authorList>
    </citation>
    <scope>NUCLEOTIDE SEQUENCE [LARGE SCALE GENOMIC DNA]</scope>
    <source>
        <strain evidence="1 2">31801</strain>
    </source>
</reference>
<organism evidence="1 2">
    <name type="scientific">Pannonibacter phragmitetus</name>
    <dbReference type="NCBI Taxonomy" id="121719"/>
    <lineage>
        <taxon>Bacteria</taxon>
        <taxon>Pseudomonadati</taxon>
        <taxon>Pseudomonadota</taxon>
        <taxon>Alphaproteobacteria</taxon>
        <taxon>Hyphomicrobiales</taxon>
        <taxon>Stappiaceae</taxon>
        <taxon>Pannonibacter</taxon>
    </lineage>
</organism>
<dbReference type="eggNOG" id="COG3197">
    <property type="taxonomic scope" value="Bacteria"/>
</dbReference>
<dbReference type="KEGG" id="pphr:APZ00_00185"/>
<evidence type="ECO:0000313" key="1">
    <source>
        <dbReference type="EMBL" id="ALV25685.1"/>
    </source>
</evidence>
<keyword evidence="2" id="KW-1185">Reference proteome</keyword>
<dbReference type="Proteomes" id="UP000064921">
    <property type="component" value="Chromosome"/>
</dbReference>
<protein>
    <submittedName>
        <fullName evidence="1">Cytochrome oxidase maturation protein</fullName>
    </submittedName>
</protein>
<evidence type="ECO:0000313" key="2">
    <source>
        <dbReference type="Proteomes" id="UP000064921"/>
    </source>
</evidence>
<name>A0A0L0J6J0_9HYPH</name>
<dbReference type="STRING" id="121719.APZ00_00185"/>
<accession>A0A0L0J6J0</accession>
<gene>
    <name evidence="1" type="ORF">APZ00_00185</name>
</gene>
<dbReference type="PATRIC" id="fig|121719.5.peg.84"/>
<dbReference type="AlphaFoldDB" id="A0A0L0J6J0"/>
<sequence length="55" mass="6057">MTILLFLIPVALFLGGLGLVGFLWSLKSGQYDDLEGASWRILDDDDLEDDDGKKA</sequence>
<dbReference type="PANTHER" id="PTHR41532">
    <property type="entry name" value="FIXS PROTEIN"/>
    <property type="match status" value="1"/>
</dbReference>
<dbReference type="Pfam" id="PF03597">
    <property type="entry name" value="FixS"/>
    <property type="match status" value="1"/>
</dbReference>
<dbReference type="NCBIfam" id="TIGR00847">
    <property type="entry name" value="ccoS"/>
    <property type="match status" value="1"/>
</dbReference>
<dbReference type="InterPro" id="IPR004714">
    <property type="entry name" value="Cyt_oxidase_maturation_cbb3"/>
</dbReference>
<dbReference type="EMBL" id="CP013068">
    <property type="protein sequence ID" value="ALV25685.1"/>
    <property type="molecule type" value="Genomic_DNA"/>
</dbReference>
<proteinExistence type="predicted"/>
<dbReference type="PANTHER" id="PTHR41532:SF1">
    <property type="entry name" value="FIXS PROTEIN"/>
    <property type="match status" value="1"/>
</dbReference>